<comment type="caution">
    <text evidence="1">The sequence shown here is derived from an EMBL/GenBank/DDBJ whole genome shotgun (WGS) entry which is preliminary data.</text>
</comment>
<dbReference type="Proteomes" id="UP001377168">
    <property type="component" value="Unassembled WGS sequence"/>
</dbReference>
<dbReference type="EMBL" id="JBBKAJ010000022">
    <property type="protein sequence ID" value="MEJ8639775.1"/>
    <property type="molecule type" value="Genomic_DNA"/>
</dbReference>
<keyword evidence="2" id="KW-1185">Reference proteome</keyword>
<gene>
    <name evidence="1" type="ORF">WKI67_41250</name>
</gene>
<name>A0ACC6Q880_9ACTN</name>
<accession>A0ACC6Q880</accession>
<evidence type="ECO:0000313" key="2">
    <source>
        <dbReference type="Proteomes" id="UP001377168"/>
    </source>
</evidence>
<evidence type="ECO:0000313" key="1">
    <source>
        <dbReference type="EMBL" id="MEJ8639775.1"/>
    </source>
</evidence>
<proteinExistence type="predicted"/>
<protein>
    <submittedName>
        <fullName evidence="1">Uncharacterized protein</fullName>
    </submittedName>
</protein>
<organism evidence="1 2">
    <name type="scientific">Streptomyces achmelvichensis</name>
    <dbReference type="NCBI Taxonomy" id="3134111"/>
    <lineage>
        <taxon>Bacteria</taxon>
        <taxon>Bacillati</taxon>
        <taxon>Actinomycetota</taxon>
        <taxon>Actinomycetes</taxon>
        <taxon>Kitasatosporales</taxon>
        <taxon>Streptomycetaceae</taxon>
        <taxon>Streptomyces</taxon>
    </lineage>
</organism>
<sequence>MIAKILVTLVWAACLILLNKALSDVTWAQYVATFVMAGLYSLVLSKMTGSRNQTQQ</sequence>
<reference evidence="1" key="1">
    <citation type="submission" date="2024-03" db="EMBL/GenBank/DDBJ databases">
        <title>Novel Streptomyces species of biotechnological and ecological value are a feature of Machair soil.</title>
        <authorList>
            <person name="Prole J.R."/>
            <person name="Goodfellow M."/>
            <person name="Allenby N."/>
            <person name="Ward A.C."/>
        </authorList>
    </citation>
    <scope>NUCLEOTIDE SEQUENCE</scope>
    <source>
        <strain evidence="1">MS2.AVA.5</strain>
    </source>
</reference>